<reference evidence="2" key="1">
    <citation type="submission" date="2020-02" db="EMBL/GenBank/DDBJ databases">
        <authorList>
            <person name="Meier V. D."/>
        </authorList>
    </citation>
    <scope>NUCLEOTIDE SEQUENCE</scope>
    <source>
        <strain evidence="2">AVDCRST_MAG93</strain>
    </source>
</reference>
<feature type="region of interest" description="Disordered" evidence="1">
    <location>
        <begin position="1"/>
        <end position="22"/>
    </location>
</feature>
<dbReference type="AlphaFoldDB" id="A0A6J4LRD5"/>
<evidence type="ECO:0000256" key="1">
    <source>
        <dbReference type="SAM" id="MobiDB-lite"/>
    </source>
</evidence>
<proteinExistence type="predicted"/>
<evidence type="ECO:0000313" key="2">
    <source>
        <dbReference type="EMBL" id="CAA9339956.1"/>
    </source>
</evidence>
<organism evidence="2">
    <name type="scientific">uncultured Chloroflexia bacterium</name>
    <dbReference type="NCBI Taxonomy" id="1672391"/>
    <lineage>
        <taxon>Bacteria</taxon>
        <taxon>Bacillati</taxon>
        <taxon>Chloroflexota</taxon>
        <taxon>Chloroflexia</taxon>
        <taxon>environmental samples</taxon>
    </lineage>
</organism>
<gene>
    <name evidence="2" type="ORF">AVDCRST_MAG93-6598</name>
</gene>
<feature type="non-terminal residue" evidence="2">
    <location>
        <position position="22"/>
    </location>
</feature>
<protein>
    <submittedName>
        <fullName evidence="2">Uncharacterized protein</fullName>
    </submittedName>
</protein>
<dbReference type="EMBL" id="CADCTR010002224">
    <property type="protein sequence ID" value="CAA9339956.1"/>
    <property type="molecule type" value="Genomic_DNA"/>
</dbReference>
<accession>A0A6J4LRD5</accession>
<sequence>MIANLEAGHDTAAKGPFAGHHF</sequence>
<name>A0A6J4LRD5_9CHLR</name>